<evidence type="ECO:0000313" key="3">
    <source>
        <dbReference type="Proteomes" id="UP000235116"/>
    </source>
</evidence>
<organism evidence="2 3">
    <name type="scientific">Ketobacter alkanivorans</name>
    <dbReference type="NCBI Taxonomy" id="1917421"/>
    <lineage>
        <taxon>Bacteria</taxon>
        <taxon>Pseudomonadati</taxon>
        <taxon>Pseudomonadota</taxon>
        <taxon>Gammaproteobacteria</taxon>
        <taxon>Pseudomonadales</taxon>
        <taxon>Ketobacteraceae</taxon>
        <taxon>Ketobacter</taxon>
    </lineage>
</organism>
<protein>
    <recommendedName>
        <fullName evidence="1">DUF2489 domain-containing protein</fullName>
    </recommendedName>
</protein>
<dbReference type="EMBL" id="CP022684">
    <property type="protein sequence ID" value="AUM13938.1"/>
    <property type="molecule type" value="Genomic_DNA"/>
</dbReference>
<evidence type="ECO:0000259" key="1">
    <source>
        <dbReference type="Pfam" id="PF10675"/>
    </source>
</evidence>
<dbReference type="RefSeq" id="WP_101895313.1">
    <property type="nucleotide sequence ID" value="NZ_CP022684.1"/>
</dbReference>
<dbReference type="AlphaFoldDB" id="A0A2K9LNL9"/>
<dbReference type="KEGG" id="kak:Kalk_16555"/>
<dbReference type="OrthoDB" id="5740155at2"/>
<feature type="domain" description="DUF2489" evidence="1">
    <location>
        <begin position="12"/>
        <end position="144"/>
    </location>
</feature>
<proteinExistence type="predicted"/>
<sequence length="163" mass="18615">MILLFAALSAVVLVLAGVAAWLWYKVWRNTQQEQQMQGQLQQQQAQTEQNRIDYIHESLNVIACAVLDKQCPVTEGCIRMAVLLDNLPLDCDTKHRFSVVFEVYNATRHIPTHSSWKALGRKQQRKFEQEMLALEREHDTAVMELMAYVKGNPFSRGVGASIN</sequence>
<dbReference type="Pfam" id="PF10675">
    <property type="entry name" value="DUF2489"/>
    <property type="match status" value="1"/>
</dbReference>
<name>A0A2K9LNL9_9GAMM</name>
<evidence type="ECO:0000313" key="2">
    <source>
        <dbReference type="EMBL" id="AUM13938.1"/>
    </source>
</evidence>
<dbReference type="Proteomes" id="UP000235116">
    <property type="component" value="Chromosome"/>
</dbReference>
<accession>A0A2K9LNL9</accession>
<gene>
    <name evidence="2" type="ORF">Kalk_16555</name>
</gene>
<reference evidence="3" key="1">
    <citation type="submission" date="2017-08" db="EMBL/GenBank/DDBJ databases">
        <title>Direct submision.</title>
        <authorList>
            <person name="Kim S.-J."/>
            <person name="Rhee S.-K."/>
        </authorList>
    </citation>
    <scope>NUCLEOTIDE SEQUENCE [LARGE SCALE GENOMIC DNA]</scope>
    <source>
        <strain evidence="3">GI5</strain>
    </source>
</reference>
<keyword evidence="3" id="KW-1185">Reference proteome</keyword>
<dbReference type="InterPro" id="IPR019617">
    <property type="entry name" value="DUF2489"/>
</dbReference>